<gene>
    <name evidence="2" type="primary">def</name>
    <name evidence="3" type="ORF">A3H71_01100</name>
</gene>
<dbReference type="GO" id="GO:0042586">
    <property type="term" value="F:peptide deformylase activity"/>
    <property type="evidence" value="ECO:0007669"/>
    <property type="project" value="UniProtKB-UniRule"/>
</dbReference>
<keyword evidence="2" id="KW-0378">Hydrolase</keyword>
<dbReference type="SUPFAM" id="SSF56420">
    <property type="entry name" value="Peptide deformylase"/>
    <property type="match status" value="1"/>
</dbReference>
<dbReference type="PIRSF" id="PIRSF004749">
    <property type="entry name" value="Pep_def"/>
    <property type="match status" value="1"/>
</dbReference>
<comment type="catalytic activity">
    <reaction evidence="2">
        <text>N-terminal N-formyl-L-methionyl-[peptide] + H2O = N-terminal L-methionyl-[peptide] + formate</text>
        <dbReference type="Rhea" id="RHEA:24420"/>
        <dbReference type="Rhea" id="RHEA-COMP:10639"/>
        <dbReference type="Rhea" id="RHEA-COMP:10640"/>
        <dbReference type="ChEBI" id="CHEBI:15377"/>
        <dbReference type="ChEBI" id="CHEBI:15740"/>
        <dbReference type="ChEBI" id="CHEBI:49298"/>
        <dbReference type="ChEBI" id="CHEBI:64731"/>
        <dbReference type="EC" id="3.5.1.88"/>
    </reaction>
</comment>
<evidence type="ECO:0000256" key="1">
    <source>
        <dbReference type="ARBA" id="ARBA00010759"/>
    </source>
</evidence>
<evidence type="ECO:0000313" key="3">
    <source>
        <dbReference type="EMBL" id="OHA11491.1"/>
    </source>
</evidence>
<dbReference type="Pfam" id="PF01327">
    <property type="entry name" value="Pep_deformylase"/>
    <property type="match status" value="1"/>
</dbReference>
<feature type="binding site" evidence="2">
    <location>
        <position position="153"/>
    </location>
    <ligand>
        <name>Fe cation</name>
        <dbReference type="ChEBI" id="CHEBI:24875"/>
    </ligand>
</feature>
<accession>A0A1G2LKZ8</accession>
<keyword evidence="2" id="KW-0479">Metal-binding</keyword>
<comment type="cofactor">
    <cofactor evidence="2">
        <name>Fe(2+)</name>
        <dbReference type="ChEBI" id="CHEBI:29033"/>
    </cofactor>
    <text evidence="2">Binds 1 Fe(2+) ion.</text>
</comment>
<comment type="function">
    <text evidence="2">Removes the formyl group from the N-terminal Met of newly synthesized proteins. Requires at least a dipeptide for an efficient rate of reaction. N-terminal L-methionine is a prerequisite for activity but the enzyme has broad specificity at other positions.</text>
</comment>
<protein>
    <recommendedName>
        <fullName evidence="2">Peptide deformylase</fullName>
        <shortName evidence="2">PDF</shortName>
        <ecNumber evidence="2">3.5.1.88</ecNumber>
    </recommendedName>
    <alternativeName>
        <fullName evidence="2">Polypeptide deformylase</fullName>
    </alternativeName>
</protein>
<comment type="caution">
    <text evidence="3">The sequence shown here is derived from an EMBL/GenBank/DDBJ whole genome shotgun (WGS) entry which is preliminary data.</text>
</comment>
<dbReference type="GO" id="GO:0046872">
    <property type="term" value="F:metal ion binding"/>
    <property type="evidence" value="ECO:0007669"/>
    <property type="project" value="UniProtKB-KW"/>
</dbReference>
<dbReference type="Proteomes" id="UP000179052">
    <property type="component" value="Unassembled WGS sequence"/>
</dbReference>
<evidence type="ECO:0000256" key="2">
    <source>
        <dbReference type="HAMAP-Rule" id="MF_00163"/>
    </source>
</evidence>
<dbReference type="InterPro" id="IPR036821">
    <property type="entry name" value="Peptide_deformylase_sf"/>
</dbReference>
<dbReference type="PRINTS" id="PR01576">
    <property type="entry name" value="PDEFORMYLASE"/>
</dbReference>
<reference evidence="3 4" key="1">
    <citation type="journal article" date="2016" name="Nat. Commun.">
        <title>Thousands of microbial genomes shed light on interconnected biogeochemical processes in an aquifer system.</title>
        <authorList>
            <person name="Anantharaman K."/>
            <person name="Brown C.T."/>
            <person name="Hug L.A."/>
            <person name="Sharon I."/>
            <person name="Castelle C.J."/>
            <person name="Probst A.J."/>
            <person name="Thomas B.C."/>
            <person name="Singh A."/>
            <person name="Wilkins M.J."/>
            <person name="Karaoz U."/>
            <person name="Brodie E.L."/>
            <person name="Williams K.H."/>
            <person name="Hubbard S.S."/>
            <person name="Banfield J.F."/>
        </authorList>
    </citation>
    <scope>NUCLEOTIDE SEQUENCE [LARGE SCALE GENOMIC DNA]</scope>
</reference>
<sequence>MQRLIVTDPHPVLRSRSLEVPREKICSAELRKIIRDLKDTLKNSEDGIGIAAPQIGIGRRIFIVSEEAKFIGLEEPRVKEKDWASLVYINPAIIKRSKTMGDGVEGCLSVPGKFGIVSRHQKIVIKAYDENGKSITHGAAKFFARVLQHESDHLDGVLFIDKVRRFVDVTTGDGNNGKL</sequence>
<dbReference type="EC" id="3.5.1.88" evidence="2"/>
<proteinExistence type="inferred from homology"/>
<dbReference type="HAMAP" id="MF_00163">
    <property type="entry name" value="Pep_deformylase"/>
    <property type="match status" value="1"/>
</dbReference>
<dbReference type="PANTHER" id="PTHR10458:SF22">
    <property type="entry name" value="PEPTIDE DEFORMYLASE"/>
    <property type="match status" value="1"/>
</dbReference>
<feature type="active site" evidence="2">
    <location>
        <position position="150"/>
    </location>
</feature>
<dbReference type="InterPro" id="IPR023635">
    <property type="entry name" value="Peptide_deformylase"/>
</dbReference>
<feature type="binding site" evidence="2">
    <location>
        <position position="149"/>
    </location>
    <ligand>
        <name>Fe cation</name>
        <dbReference type="ChEBI" id="CHEBI:24875"/>
    </ligand>
</feature>
<dbReference type="NCBIfam" id="NF001159">
    <property type="entry name" value="PRK00150.1-3"/>
    <property type="match status" value="1"/>
</dbReference>
<keyword evidence="2" id="KW-0648">Protein biosynthesis</keyword>
<dbReference type="NCBIfam" id="TIGR00079">
    <property type="entry name" value="pept_deformyl"/>
    <property type="match status" value="1"/>
</dbReference>
<dbReference type="GO" id="GO:0006412">
    <property type="term" value="P:translation"/>
    <property type="evidence" value="ECO:0007669"/>
    <property type="project" value="UniProtKB-UniRule"/>
</dbReference>
<dbReference type="EMBL" id="MHQV01000008">
    <property type="protein sequence ID" value="OHA11491.1"/>
    <property type="molecule type" value="Genomic_DNA"/>
</dbReference>
<feature type="binding site" evidence="2">
    <location>
        <position position="107"/>
    </location>
    <ligand>
        <name>Fe cation</name>
        <dbReference type="ChEBI" id="CHEBI:24875"/>
    </ligand>
</feature>
<comment type="similarity">
    <text evidence="1 2">Belongs to the polypeptide deformylase family.</text>
</comment>
<evidence type="ECO:0000313" key="4">
    <source>
        <dbReference type="Proteomes" id="UP000179052"/>
    </source>
</evidence>
<dbReference type="AlphaFoldDB" id="A0A1G2LKZ8"/>
<dbReference type="Gene3D" id="3.90.45.10">
    <property type="entry name" value="Peptide deformylase"/>
    <property type="match status" value="1"/>
</dbReference>
<dbReference type="STRING" id="1802283.A3H71_01100"/>
<dbReference type="CDD" id="cd00487">
    <property type="entry name" value="Pep_deformylase"/>
    <property type="match status" value="1"/>
</dbReference>
<dbReference type="PANTHER" id="PTHR10458">
    <property type="entry name" value="PEPTIDE DEFORMYLASE"/>
    <property type="match status" value="1"/>
</dbReference>
<keyword evidence="2" id="KW-0408">Iron</keyword>
<name>A0A1G2LKZ8_9BACT</name>
<organism evidence="3 4">
    <name type="scientific">Candidatus Sungbacteria bacterium RIFCSPLOWO2_02_FULL_48_13b</name>
    <dbReference type="NCBI Taxonomy" id="1802283"/>
    <lineage>
        <taxon>Bacteria</taxon>
        <taxon>Candidatus Sungiibacteriota</taxon>
    </lineage>
</organism>